<evidence type="ECO:0000313" key="3">
    <source>
        <dbReference type="EMBL" id="MCU6792902.1"/>
    </source>
</evidence>
<dbReference type="Proteomes" id="UP001652445">
    <property type="component" value="Unassembled WGS sequence"/>
</dbReference>
<accession>A0ABT2UE31</accession>
<evidence type="ECO:0000313" key="4">
    <source>
        <dbReference type="Proteomes" id="UP001652445"/>
    </source>
</evidence>
<protein>
    <submittedName>
        <fullName evidence="3">S-layer homology domain-containing protein</fullName>
    </submittedName>
</protein>
<reference evidence="3 4" key="1">
    <citation type="submission" date="2022-09" db="EMBL/GenBank/DDBJ databases">
        <authorList>
            <person name="Han X.L."/>
            <person name="Wang Q."/>
            <person name="Lu T."/>
        </authorList>
    </citation>
    <scope>NUCLEOTIDE SEQUENCE [LARGE SCALE GENOMIC DNA]</scope>
    <source>
        <strain evidence="3 4">WQ 127069</strain>
    </source>
</reference>
<organism evidence="3 4">
    <name type="scientific">Paenibacillus baimaensis</name>
    <dbReference type="NCBI Taxonomy" id="2982185"/>
    <lineage>
        <taxon>Bacteria</taxon>
        <taxon>Bacillati</taxon>
        <taxon>Bacillota</taxon>
        <taxon>Bacilli</taxon>
        <taxon>Bacillales</taxon>
        <taxon>Paenibacillaceae</taxon>
        <taxon>Paenibacillus</taxon>
    </lineage>
</organism>
<dbReference type="PROSITE" id="PS51272">
    <property type="entry name" value="SLH"/>
    <property type="match status" value="3"/>
</dbReference>
<keyword evidence="1" id="KW-0732">Signal</keyword>
<evidence type="ECO:0000256" key="1">
    <source>
        <dbReference type="ARBA" id="ARBA00022729"/>
    </source>
</evidence>
<keyword evidence="4" id="KW-1185">Reference proteome</keyword>
<sequence>MFLKEARSKISSVLVFTLLFSLLLPALAWGAAAVPLKDIADSYAQKEIQSLVDSGIISGYEDGSFQPRKSITRAELAKILVLSLGLKENPDQAAAFTDVDKNSWYRGFVGALVQSNITQGNSATTFAPDAKVTREELAVFFIRALGLEETATKVAVDAKVSDLNTISDWAKAHVSLAFKVGFLQGIDDGAGSVKFSPKDNSERQAVARLAYEFKNNKDTIITKAKALAVGTLAVSSAVVTNNTTVEVTFNQAVGTVSASDFTFDNSLTVTKAELKSGSTTVVVLTTSVQTGGTVYKLSYLGKDTGITVTGAATGGSGSSSSGSSNNSVADKQLLANGGITYKNIRLTASDTYGPADGSKTIVKGTLTLDPGETGEITLRNIEADNIVVASGSPNSIKLVNIVIVVELKIDTNASQTALVRVVTEGTTVIASTYVGSGAIIEATKGSFGNINIGAGAAGKEVQLRGTITDAVYVTSLAVNVTINVNAPTTGGGSTSVAALNLGANTNVKTQTGSTLKSLVVTANIKVSLDGAGTISKVSASSTVPSFALNVSSTVNIVAFTVTITIILTGDTDKVAAISIIISVGGGKVEVSPDNADVNATKDALAIGYANGDSATSVKSNLNLPTTGVNGTTVTWSSSNTAVVGNDGTITRPTADTSVTLTATISKGSITATKAFTVLVKAIGNSETAVAASINALAIDYANGDSATSVTQNLTLATTDAANGTTITWSSSNTAVVSNTGVVVRQAADTVVTLTATVSSGSNSGTKEFQVTVKASNSVTTVTYLTYNTTATVSGVVYGKPGANGTSADALHIAAGNAADYLIVGFSENLSTTLDFSGATFTSNGTAVTATYTVIDTTYAAFKYSATRSPGEYKLEINGLKNKANGSSYNTVTFYVYQD</sequence>
<proteinExistence type="predicted"/>
<dbReference type="Pfam" id="PF00395">
    <property type="entry name" value="SLH"/>
    <property type="match status" value="2"/>
</dbReference>
<comment type="caution">
    <text evidence="3">The sequence shown here is derived from an EMBL/GenBank/DDBJ whole genome shotgun (WGS) entry which is preliminary data.</text>
</comment>
<evidence type="ECO:0000259" key="2">
    <source>
        <dbReference type="PROSITE" id="PS51272"/>
    </source>
</evidence>
<dbReference type="InterPro" id="IPR001119">
    <property type="entry name" value="SLH_dom"/>
</dbReference>
<dbReference type="Pfam" id="PF20578">
    <property type="entry name" value="aBig_2"/>
    <property type="match status" value="2"/>
</dbReference>
<dbReference type="RefSeq" id="WP_262684265.1">
    <property type="nucleotide sequence ID" value="NZ_JAOQIO010000036.1"/>
</dbReference>
<feature type="domain" description="SLH" evidence="2">
    <location>
        <begin position="157"/>
        <end position="224"/>
    </location>
</feature>
<name>A0ABT2UE31_9BACL</name>
<feature type="domain" description="SLH" evidence="2">
    <location>
        <begin position="31"/>
        <end position="94"/>
    </location>
</feature>
<dbReference type="Gene3D" id="2.60.40.1220">
    <property type="match status" value="1"/>
</dbReference>
<dbReference type="InterPro" id="IPR014755">
    <property type="entry name" value="Cu-Rt/internalin_Ig-like"/>
</dbReference>
<feature type="domain" description="SLH" evidence="2">
    <location>
        <begin position="95"/>
        <end position="155"/>
    </location>
</feature>
<dbReference type="EMBL" id="JAOQIO010000036">
    <property type="protein sequence ID" value="MCU6792902.1"/>
    <property type="molecule type" value="Genomic_DNA"/>
</dbReference>
<gene>
    <name evidence="3" type="ORF">OB236_12310</name>
</gene>
<dbReference type="InterPro" id="IPR046780">
    <property type="entry name" value="aBig_2"/>
</dbReference>